<evidence type="ECO:0000313" key="2">
    <source>
        <dbReference type="Proteomes" id="UP000724584"/>
    </source>
</evidence>
<gene>
    <name evidence="1" type="ORF">F5144DRAFT_485320</name>
</gene>
<reference evidence="1 2" key="1">
    <citation type="journal article" date="2021" name="Nat. Commun.">
        <title>Genetic determinants of endophytism in the Arabidopsis root mycobiome.</title>
        <authorList>
            <person name="Mesny F."/>
            <person name="Miyauchi S."/>
            <person name="Thiergart T."/>
            <person name="Pickel B."/>
            <person name="Atanasova L."/>
            <person name="Karlsson M."/>
            <person name="Huettel B."/>
            <person name="Barry K.W."/>
            <person name="Haridas S."/>
            <person name="Chen C."/>
            <person name="Bauer D."/>
            <person name="Andreopoulos W."/>
            <person name="Pangilinan J."/>
            <person name="LaButti K."/>
            <person name="Riley R."/>
            <person name="Lipzen A."/>
            <person name="Clum A."/>
            <person name="Drula E."/>
            <person name="Henrissat B."/>
            <person name="Kohler A."/>
            <person name="Grigoriev I.V."/>
            <person name="Martin F.M."/>
            <person name="Hacquard S."/>
        </authorList>
    </citation>
    <scope>NUCLEOTIDE SEQUENCE [LARGE SCALE GENOMIC DNA]</scope>
    <source>
        <strain evidence="1 2">MPI-SDFR-AT-0079</strain>
    </source>
</reference>
<proteinExistence type="predicted"/>
<evidence type="ECO:0000313" key="1">
    <source>
        <dbReference type="EMBL" id="KAH6641821.1"/>
    </source>
</evidence>
<name>A0ACB7PJ07_9PEZI</name>
<comment type="caution">
    <text evidence="1">The sequence shown here is derived from an EMBL/GenBank/DDBJ whole genome shotgun (WGS) entry which is preliminary data.</text>
</comment>
<dbReference type="EMBL" id="JAGIZQ010000002">
    <property type="protein sequence ID" value="KAH6641821.1"/>
    <property type="molecule type" value="Genomic_DNA"/>
</dbReference>
<dbReference type="Proteomes" id="UP000724584">
    <property type="component" value="Unassembled WGS sequence"/>
</dbReference>
<sequence length="282" mass="31136">MEPCPCASHDSLAIVEKADILHDQLADARAEKVQWLVRSIVETHSDLLKLPHFRPGNAINKLLGNLVSVCSEIHDREVVDRVLSHARVQAVLPSLRQICAQAESCLELHWAEHILSTKGTPDEVLARLKTFPYYENYQDLTRLELCSILSATKTTPRRVAFIGSGPLPLTSLCLLQALKQDALFICAEATSADKDLAEFDVVYLAALVGITQAEKEGIVLQVVDRMRPGALLVVRSSWGLRTCLYPEVDLATEGLLKRLECCVVVHPYGQVVNSVIVARVRG</sequence>
<keyword evidence="2" id="KW-1185">Reference proteome</keyword>
<organism evidence="1 2">
    <name type="scientific">Chaetomium tenue</name>
    <dbReference type="NCBI Taxonomy" id="1854479"/>
    <lineage>
        <taxon>Eukaryota</taxon>
        <taxon>Fungi</taxon>
        <taxon>Dikarya</taxon>
        <taxon>Ascomycota</taxon>
        <taxon>Pezizomycotina</taxon>
        <taxon>Sordariomycetes</taxon>
        <taxon>Sordariomycetidae</taxon>
        <taxon>Sordariales</taxon>
        <taxon>Chaetomiaceae</taxon>
        <taxon>Chaetomium</taxon>
    </lineage>
</organism>
<protein>
    <submittedName>
        <fullName evidence="1">Nicotianamine synthase protein-domain-containing protein</fullName>
    </submittedName>
</protein>
<accession>A0ACB7PJ07</accession>